<evidence type="ECO:0000313" key="2">
    <source>
        <dbReference type="Proteomes" id="UP001234297"/>
    </source>
</evidence>
<accession>A0ACC2K406</accession>
<dbReference type="Proteomes" id="UP001234297">
    <property type="component" value="Chromosome 12"/>
</dbReference>
<organism evidence="1 2">
    <name type="scientific">Persea americana</name>
    <name type="common">Avocado</name>
    <dbReference type="NCBI Taxonomy" id="3435"/>
    <lineage>
        <taxon>Eukaryota</taxon>
        <taxon>Viridiplantae</taxon>
        <taxon>Streptophyta</taxon>
        <taxon>Embryophyta</taxon>
        <taxon>Tracheophyta</taxon>
        <taxon>Spermatophyta</taxon>
        <taxon>Magnoliopsida</taxon>
        <taxon>Magnoliidae</taxon>
        <taxon>Laurales</taxon>
        <taxon>Lauraceae</taxon>
        <taxon>Persea</taxon>
    </lineage>
</organism>
<protein>
    <submittedName>
        <fullName evidence="1">Uncharacterized protein</fullName>
    </submittedName>
</protein>
<reference evidence="1 2" key="1">
    <citation type="journal article" date="2022" name="Hortic Res">
        <title>A haplotype resolved chromosomal level avocado genome allows analysis of novel avocado genes.</title>
        <authorList>
            <person name="Nath O."/>
            <person name="Fletcher S.J."/>
            <person name="Hayward A."/>
            <person name="Shaw L.M."/>
            <person name="Masouleh A.K."/>
            <person name="Furtado A."/>
            <person name="Henry R.J."/>
            <person name="Mitter N."/>
        </authorList>
    </citation>
    <scope>NUCLEOTIDE SEQUENCE [LARGE SCALE GENOMIC DNA]</scope>
    <source>
        <strain evidence="2">cv. Hass</strain>
    </source>
</reference>
<dbReference type="EMBL" id="CM056820">
    <property type="protein sequence ID" value="KAJ8615829.1"/>
    <property type="molecule type" value="Genomic_DNA"/>
</dbReference>
<evidence type="ECO:0000313" key="1">
    <source>
        <dbReference type="EMBL" id="KAJ8615829.1"/>
    </source>
</evidence>
<gene>
    <name evidence="1" type="ORF">MRB53_035201</name>
</gene>
<comment type="caution">
    <text evidence="1">The sequence shown here is derived from an EMBL/GenBank/DDBJ whole genome shotgun (WGS) entry which is preliminary data.</text>
</comment>
<sequence>MQQNWCPKLSGCLKSGHQKPTHDNFHVIEGNVVVRLSRGRLGPGKAASIQLCSSTQVDASTGRGRLSDKAHLKDGKSTKHNGTSIVTYKVTFHVEPEFGIPGALLIKNRHKHEFFLSFVTVEAPNNLNIHFECKSWVYPITKTKSDRLFFSNKSYLPNQTPEPLRELRKEELISLRGDGTGERQEWERIYDYDCYNDLGNPDKGSEHARPVLGGTMTYPYPRRGRTGRPPSNEEALTESRPGIINLDIYVPPDERFSPNKMSEFISSSIQGVIHFLIPEAKSLFQKDSNSFQSFYQIRDMFSDYRRPGLESWILDKLKSLVPEHILKEFVRLSKETVKFPLPQIIAENEMAWKEDEEFGREMLAGLNPAVIRTLEEFPPVSKRGKKSAIKACDIEHNLEGLTLDGAMQQWRIFILDYHDYLMPFLHRINLQKGCVYASRTLLLRRDDSTLKPLAIELCLPAAEEGEEISRVFVPATEGTERGLWQLAKAHVAANDSGYHQLISHWLHTHAVVEPFVIATRRQLSSMHPIHRLLDPHFKDTMQVNAIARSVLLNAGGILEKTMFPGKYSLELSSMIYKDWKFDEQALPADLVKRGMAVEDADEPSGVRLIFEDYPYAMDGLEVWTAIQTWVQDYCSIFYPNDHTVSSDVEIQAWWTEIQQVGHGDKRNEEWWYQMNTTENLTQALTTLIWIASALHASVNFGQYGYAGYPPNRPPLCRKFIPEEGTTEFAEFLKDPDKYFLQMLPERFYATLGIALIEVLSTHMSGEVYIGQRASPAWTDNEEVRQKFDKFGENLRQVEKRVLERNNNSFLKNRCGPARIPYTLLYPDTSNVSSTKGITGRGIPNNPFGEFALFPFELQQEEGEEAQHHTNLKVTGAT</sequence>
<name>A0ACC2K406_PERAE</name>
<keyword evidence="2" id="KW-1185">Reference proteome</keyword>
<proteinExistence type="predicted"/>